<dbReference type="AlphaFoldDB" id="A0A4R2RDB1"/>
<protein>
    <recommendedName>
        <fullName evidence="2">YcdB/YcdC repeated domain-containing protein</fullName>
    </recommendedName>
</protein>
<evidence type="ECO:0000313" key="3">
    <source>
        <dbReference type="EMBL" id="TCP60474.1"/>
    </source>
</evidence>
<organism evidence="3 4">
    <name type="scientific">Heliophilum fasciatum</name>
    <dbReference type="NCBI Taxonomy" id="35700"/>
    <lineage>
        <taxon>Bacteria</taxon>
        <taxon>Bacillati</taxon>
        <taxon>Bacillota</taxon>
        <taxon>Clostridia</taxon>
        <taxon>Eubacteriales</taxon>
        <taxon>Heliobacteriaceae</taxon>
        <taxon>Heliophilum</taxon>
    </lineage>
</organism>
<dbReference type="Pfam" id="PF16244">
    <property type="entry name" value="DUF4901"/>
    <property type="match status" value="1"/>
</dbReference>
<evidence type="ECO:0000259" key="2">
    <source>
        <dbReference type="Pfam" id="PF16244"/>
    </source>
</evidence>
<comment type="caution">
    <text evidence="3">The sequence shown here is derived from an EMBL/GenBank/DDBJ whole genome shotgun (WGS) entry which is preliminary data.</text>
</comment>
<keyword evidence="4" id="KW-1185">Reference proteome</keyword>
<proteinExistence type="predicted"/>
<feature type="chain" id="PRO_5038864017" description="YcdB/YcdC repeated domain-containing protein" evidence="1">
    <location>
        <begin position="25"/>
        <end position="583"/>
    </location>
</feature>
<evidence type="ECO:0000313" key="4">
    <source>
        <dbReference type="Proteomes" id="UP000294813"/>
    </source>
</evidence>
<dbReference type="Proteomes" id="UP000294813">
    <property type="component" value="Unassembled WGS sequence"/>
</dbReference>
<reference evidence="3 4" key="1">
    <citation type="submission" date="2019-03" db="EMBL/GenBank/DDBJ databases">
        <title>Genomic Encyclopedia of Type Strains, Phase IV (KMG-IV): sequencing the most valuable type-strain genomes for metagenomic binning, comparative biology and taxonomic classification.</title>
        <authorList>
            <person name="Goeker M."/>
        </authorList>
    </citation>
    <scope>NUCLEOTIDE SEQUENCE [LARGE SCALE GENOMIC DNA]</scope>
    <source>
        <strain evidence="3 4">DSM 11170</strain>
    </source>
</reference>
<dbReference type="InterPro" id="IPR032599">
    <property type="entry name" value="YcdB/YcdC_rep_domain"/>
</dbReference>
<evidence type="ECO:0000256" key="1">
    <source>
        <dbReference type="SAM" id="SignalP"/>
    </source>
</evidence>
<dbReference type="OrthoDB" id="2379565at2"/>
<dbReference type="EMBL" id="SLXT01000036">
    <property type="protein sequence ID" value="TCP60474.1"/>
    <property type="molecule type" value="Genomic_DNA"/>
</dbReference>
<gene>
    <name evidence="3" type="ORF">EDD73_1362</name>
</gene>
<dbReference type="RefSeq" id="WP_131920723.1">
    <property type="nucleotide sequence ID" value="NZ_JAOQNU010000036.1"/>
</dbReference>
<name>A0A4R2RDB1_9FIRM</name>
<keyword evidence="1" id="KW-0732">Signal</keyword>
<feature type="domain" description="YcdB/YcdC repeated" evidence="2">
    <location>
        <begin position="126"/>
        <end position="232"/>
    </location>
</feature>
<accession>A0A4R2RDB1</accession>
<feature type="signal peptide" evidence="1">
    <location>
        <begin position="1"/>
        <end position="24"/>
    </location>
</feature>
<sequence length="583" mass="64655">MNGIRKTLTSIVAVFMLTPAIVTAPLEGGSGCADAADATVVVAMNPDAEPSPASYENQPYPEVVTGSDRILRTLMTFNRDLARMRVTSKQLELLDGTNGYADPAGHKSLWNITLNGADGTNNIFATATFDGERGNLIRFNWHDESWKSDNYPSKALANRQASSFLRLLCGEQFDKYRLSGGDITSYTGSGDGQGNERKYYFRTVQFQRLINGIPLLNSGWTIDVDANGRVINAYNNDPVIIDETCFPFPEGIKTAEEVSALTDRWLQLRLTYMPADFSTAFSQTTKAKLVYGVDFFLIDAKTGEPVPSSSPPRETIRFQGADNWVIRDQKDARNWMKEVAHLNSDNLEISVQAIPDDASTKKQILYSGSKGNSAGAGVGDLQDTHAADANIQISLMVDSETGKVTNFYVMKNGIDDKREQRITAAQARSQLIKFLSMVFGKGEHQVDVQQYLPIEPPEWVDRARLPQGIANANIDYNYSVNRRHQGVQDWSNISVMIDGETGTVQAFSHQSPELTDRPDPSKAISLDKAKQLFLQKVQPPQLIYEWPEFYGQRSPQAHLRYMISPAQPILGIDAITGEAFQVK</sequence>